<feature type="region of interest" description="Disordered" evidence="1">
    <location>
        <begin position="1"/>
        <end position="39"/>
    </location>
</feature>
<organism evidence="2 3">
    <name type="scientific">[Clostridium] fimetarium</name>
    <dbReference type="NCBI Taxonomy" id="99656"/>
    <lineage>
        <taxon>Bacteria</taxon>
        <taxon>Bacillati</taxon>
        <taxon>Bacillota</taxon>
        <taxon>Clostridia</taxon>
        <taxon>Lachnospirales</taxon>
        <taxon>Lachnospiraceae</taxon>
    </lineage>
</organism>
<protein>
    <submittedName>
        <fullName evidence="2">Flagellar protein FlgJ</fullName>
    </submittedName>
</protein>
<keyword evidence="3" id="KW-1185">Reference proteome</keyword>
<dbReference type="RefSeq" id="WP_092451909.1">
    <property type="nucleotide sequence ID" value="NZ_FOJI01000004.1"/>
</dbReference>
<proteinExistence type="predicted"/>
<dbReference type="Proteomes" id="UP000199701">
    <property type="component" value="Unassembled WGS sequence"/>
</dbReference>
<dbReference type="STRING" id="99656.SAMN05421659_104125"/>
<evidence type="ECO:0000256" key="1">
    <source>
        <dbReference type="SAM" id="MobiDB-lite"/>
    </source>
</evidence>
<dbReference type="OrthoDB" id="9796740at2"/>
<dbReference type="AlphaFoldDB" id="A0A1I0P5E2"/>
<keyword evidence="2" id="KW-0966">Cell projection</keyword>
<sequence length="125" mass="13604">MSDLVSSNLDSLNTSSTYNASSATKSLENSLSSSDLSTASDDKLLSVCKDFESYFVEQVFKGMQKMVPKNEEDSTSSSSSSLTDYYKDELTSKYASSASEANGGEGFGIAKILYEQMKRNYSTNL</sequence>
<name>A0A1I0P5E2_9FIRM</name>
<reference evidence="2 3" key="1">
    <citation type="submission" date="2016-10" db="EMBL/GenBank/DDBJ databases">
        <authorList>
            <person name="de Groot N.N."/>
        </authorList>
    </citation>
    <scope>NUCLEOTIDE SEQUENCE [LARGE SCALE GENOMIC DNA]</scope>
    <source>
        <strain evidence="2 3">DSM 9179</strain>
    </source>
</reference>
<keyword evidence="2" id="KW-0282">Flagellum</keyword>
<accession>A0A1I0P5E2</accession>
<keyword evidence="2" id="KW-0969">Cilium</keyword>
<evidence type="ECO:0000313" key="3">
    <source>
        <dbReference type="Proteomes" id="UP000199701"/>
    </source>
</evidence>
<gene>
    <name evidence="2" type="ORF">SAMN05421659_104125</name>
</gene>
<evidence type="ECO:0000313" key="2">
    <source>
        <dbReference type="EMBL" id="SEW08725.1"/>
    </source>
</evidence>
<dbReference type="EMBL" id="FOJI01000004">
    <property type="protein sequence ID" value="SEW08725.1"/>
    <property type="molecule type" value="Genomic_DNA"/>
</dbReference>